<keyword evidence="4" id="KW-0833">Ubl conjugation pathway</keyword>
<dbReference type="InterPro" id="IPR003323">
    <property type="entry name" value="OTU_dom"/>
</dbReference>
<evidence type="ECO:0000313" key="8">
    <source>
        <dbReference type="EMBL" id="CAH9079878.1"/>
    </source>
</evidence>
<evidence type="ECO:0000256" key="4">
    <source>
        <dbReference type="ARBA" id="ARBA00022786"/>
    </source>
</evidence>
<dbReference type="FunFam" id="3.90.70.80:FF:000001">
    <property type="entry name" value="OTU domain-containing protein"/>
    <property type="match status" value="1"/>
</dbReference>
<dbReference type="EMBL" id="CAMAPE010000011">
    <property type="protein sequence ID" value="CAH9079878.1"/>
    <property type="molecule type" value="Genomic_DNA"/>
</dbReference>
<reference evidence="8" key="1">
    <citation type="submission" date="2022-07" db="EMBL/GenBank/DDBJ databases">
        <authorList>
            <person name="Macas J."/>
            <person name="Novak P."/>
            <person name="Neumann P."/>
        </authorList>
    </citation>
    <scope>NUCLEOTIDE SEQUENCE</scope>
</reference>
<dbReference type="OrthoDB" id="415023at2759"/>
<comment type="catalytic activity">
    <reaction evidence="1">
        <text>Thiol-dependent hydrolysis of ester, thioester, amide, peptide and isopeptide bonds formed by the C-terminal Gly of ubiquitin (a 76-residue protein attached to proteins as an intracellular targeting signal).</text>
        <dbReference type="EC" id="3.4.19.12"/>
    </reaction>
</comment>
<dbReference type="Pfam" id="PF02338">
    <property type="entry name" value="OTU"/>
    <property type="match status" value="1"/>
</dbReference>
<evidence type="ECO:0000256" key="1">
    <source>
        <dbReference type="ARBA" id="ARBA00000707"/>
    </source>
</evidence>
<evidence type="ECO:0000313" key="9">
    <source>
        <dbReference type="Proteomes" id="UP001152484"/>
    </source>
</evidence>
<sequence length="379" mass="43243">MNDQQSDSGFLSLFDVDKFFYYSYGESGQPEARIGQQQHAGDDYVYYNNTNPDEEIAHAFQNQLSITGESRAYYTEGCYHGQQFSSDDGVQSWQIRDDYPESAFLVQPGHAESKDHFSGNNNEVPKESICFGPSSSSHPAEDRCSGGEEPNQALAIKYESEFDVDIARQLNEVDVVLLVPRINTHVPSDDEATSHKERLLNRLQRCGLVENIVEGDGNCQFRALSDQFYRMPEHHSFVRQQVVNQLMNHPEMYAAYVPTVYGDYLKRMMEDGEWGDHVTLQAAADLYGVKIVVITSYKETCFIEILPRTQKSNRVIYLSFWAEVHYNSVYPHKRGIDHSDQGIHTSEEVNSSCSPAVASSRVGDLKVKKKKWWNFLKKK</sequence>
<dbReference type="AlphaFoldDB" id="A0A9P0YYY3"/>
<dbReference type="GO" id="GO:0016579">
    <property type="term" value="P:protein deubiquitination"/>
    <property type="evidence" value="ECO:0007669"/>
    <property type="project" value="TreeGrafter"/>
</dbReference>
<dbReference type="SUPFAM" id="SSF54001">
    <property type="entry name" value="Cysteine proteinases"/>
    <property type="match status" value="1"/>
</dbReference>
<dbReference type="CDD" id="cd22751">
    <property type="entry name" value="OTU_plant_OTU9-like"/>
    <property type="match status" value="1"/>
</dbReference>
<evidence type="ECO:0000256" key="6">
    <source>
        <dbReference type="SAM" id="MobiDB-lite"/>
    </source>
</evidence>
<dbReference type="Proteomes" id="UP001152484">
    <property type="component" value="Unassembled WGS sequence"/>
</dbReference>
<dbReference type="Gene3D" id="3.90.70.80">
    <property type="match status" value="1"/>
</dbReference>
<dbReference type="GO" id="GO:0004843">
    <property type="term" value="F:cysteine-type deubiquitinase activity"/>
    <property type="evidence" value="ECO:0007669"/>
    <property type="project" value="UniProtKB-EC"/>
</dbReference>
<evidence type="ECO:0000256" key="5">
    <source>
        <dbReference type="ARBA" id="ARBA00022801"/>
    </source>
</evidence>
<keyword evidence="9" id="KW-1185">Reference proteome</keyword>
<dbReference type="InterPro" id="IPR050704">
    <property type="entry name" value="Peptidase_C85-like"/>
</dbReference>
<protein>
    <recommendedName>
        <fullName evidence="3">ubiquitinyl hydrolase 1</fullName>
        <ecNumber evidence="3">3.4.19.12</ecNumber>
    </recommendedName>
</protein>
<gene>
    <name evidence="8" type="ORF">CEURO_LOCUS7284</name>
</gene>
<dbReference type="EC" id="3.4.19.12" evidence="3"/>
<dbReference type="PROSITE" id="PS50802">
    <property type="entry name" value="OTU"/>
    <property type="match status" value="1"/>
</dbReference>
<feature type="domain" description="OTU" evidence="7">
    <location>
        <begin position="208"/>
        <end position="332"/>
    </location>
</feature>
<accession>A0A9P0YYY3</accession>
<name>A0A9P0YYY3_CUSEU</name>
<keyword evidence="5" id="KW-0378">Hydrolase</keyword>
<comment type="similarity">
    <text evidence="2">Belongs to the peptidase C85 family.</text>
</comment>
<organism evidence="8 9">
    <name type="scientific">Cuscuta europaea</name>
    <name type="common">European dodder</name>
    <dbReference type="NCBI Taxonomy" id="41803"/>
    <lineage>
        <taxon>Eukaryota</taxon>
        <taxon>Viridiplantae</taxon>
        <taxon>Streptophyta</taxon>
        <taxon>Embryophyta</taxon>
        <taxon>Tracheophyta</taxon>
        <taxon>Spermatophyta</taxon>
        <taxon>Magnoliopsida</taxon>
        <taxon>eudicotyledons</taxon>
        <taxon>Gunneridae</taxon>
        <taxon>Pentapetalae</taxon>
        <taxon>asterids</taxon>
        <taxon>lamiids</taxon>
        <taxon>Solanales</taxon>
        <taxon>Convolvulaceae</taxon>
        <taxon>Cuscuteae</taxon>
        <taxon>Cuscuta</taxon>
        <taxon>Cuscuta subgen. Cuscuta</taxon>
    </lineage>
</organism>
<proteinExistence type="inferred from homology"/>
<dbReference type="PANTHER" id="PTHR12419:SF112">
    <property type="entry name" value="OTU DOMAIN-CONTAINING PROTEIN DDB_G0284757-LIKE"/>
    <property type="match status" value="1"/>
</dbReference>
<evidence type="ECO:0000259" key="7">
    <source>
        <dbReference type="PROSITE" id="PS50802"/>
    </source>
</evidence>
<dbReference type="InterPro" id="IPR038765">
    <property type="entry name" value="Papain-like_cys_pep_sf"/>
</dbReference>
<comment type="caution">
    <text evidence="8">The sequence shown here is derived from an EMBL/GenBank/DDBJ whole genome shotgun (WGS) entry which is preliminary data.</text>
</comment>
<feature type="region of interest" description="Disordered" evidence="6">
    <location>
        <begin position="111"/>
        <end position="148"/>
    </location>
</feature>
<dbReference type="PANTHER" id="PTHR12419">
    <property type="entry name" value="OTU DOMAIN CONTAINING PROTEIN"/>
    <property type="match status" value="1"/>
</dbReference>
<evidence type="ECO:0000256" key="3">
    <source>
        <dbReference type="ARBA" id="ARBA00012759"/>
    </source>
</evidence>
<evidence type="ECO:0000256" key="2">
    <source>
        <dbReference type="ARBA" id="ARBA00010407"/>
    </source>
</evidence>